<evidence type="ECO:0000313" key="2">
    <source>
        <dbReference type="EMBL" id="SFE40945.1"/>
    </source>
</evidence>
<dbReference type="OrthoDB" id="4540541at2"/>
<keyword evidence="3" id="KW-1185">Reference proteome</keyword>
<keyword evidence="1" id="KW-1133">Transmembrane helix</keyword>
<feature type="transmembrane region" description="Helical" evidence="1">
    <location>
        <begin position="214"/>
        <end position="231"/>
    </location>
</feature>
<keyword evidence="1" id="KW-0472">Membrane</keyword>
<feature type="transmembrane region" description="Helical" evidence="1">
    <location>
        <begin position="27"/>
        <end position="45"/>
    </location>
</feature>
<dbReference type="Proteomes" id="UP000198598">
    <property type="component" value="Unassembled WGS sequence"/>
</dbReference>
<proteinExistence type="predicted"/>
<feature type="transmembrane region" description="Helical" evidence="1">
    <location>
        <begin position="84"/>
        <end position="102"/>
    </location>
</feature>
<keyword evidence="1" id="KW-0812">Transmembrane</keyword>
<accession>A0A1I2AA53</accession>
<sequence>MNQALTSSYHSPLPFTRNSQSGKGLRALTLLTLTGLTLVTARGLLTGNWWFFIMLNWNLALAWFPLGVVLVLRDLRTSTAERPAFSSKWLLVSALLVWLAFLPNAPYIITDLYHIKSIEQSLLWFDTMAIFLYALTGLLTGLYSTLIAHRMLRPLVGNWRTWVLMLSSQILSGFGIYLGRVGRWNSWDVLTNPSSLTLAVARAYQDHLSVKLTLAYGFVLVVMYVAFYWYVEHESE</sequence>
<reference evidence="2 3" key="1">
    <citation type="submission" date="2016-10" db="EMBL/GenBank/DDBJ databases">
        <authorList>
            <person name="de Groot N.N."/>
        </authorList>
    </citation>
    <scope>NUCLEOTIDE SEQUENCE [LARGE SCALE GENOMIC DNA]</scope>
    <source>
        <strain evidence="2 3">DSM 26130</strain>
    </source>
</reference>
<dbReference type="Pfam" id="PF07099">
    <property type="entry name" value="DUF1361"/>
    <property type="match status" value="1"/>
</dbReference>
<dbReference type="EMBL" id="FOLQ01000013">
    <property type="protein sequence ID" value="SFE40945.1"/>
    <property type="molecule type" value="Genomic_DNA"/>
</dbReference>
<dbReference type="AlphaFoldDB" id="A0A1I2AA53"/>
<dbReference type="InterPro" id="IPR009793">
    <property type="entry name" value="DUF1361"/>
</dbReference>
<gene>
    <name evidence="2" type="ORF">SAMN05216167_113128</name>
</gene>
<evidence type="ECO:0000256" key="1">
    <source>
        <dbReference type="SAM" id="Phobius"/>
    </source>
</evidence>
<name>A0A1I2AA53_9BACT</name>
<dbReference type="RefSeq" id="WP_093831479.1">
    <property type="nucleotide sequence ID" value="NZ_FOLQ01000013.1"/>
</dbReference>
<feature type="transmembrane region" description="Helical" evidence="1">
    <location>
        <begin position="51"/>
        <end position="72"/>
    </location>
</feature>
<protein>
    <submittedName>
        <fullName evidence="2">Uncharacterized membrane protein</fullName>
    </submittedName>
</protein>
<dbReference type="STRING" id="662367.SAMN05216167_113128"/>
<evidence type="ECO:0000313" key="3">
    <source>
        <dbReference type="Proteomes" id="UP000198598"/>
    </source>
</evidence>
<organism evidence="2 3">
    <name type="scientific">Spirosoma endophyticum</name>
    <dbReference type="NCBI Taxonomy" id="662367"/>
    <lineage>
        <taxon>Bacteria</taxon>
        <taxon>Pseudomonadati</taxon>
        <taxon>Bacteroidota</taxon>
        <taxon>Cytophagia</taxon>
        <taxon>Cytophagales</taxon>
        <taxon>Cytophagaceae</taxon>
        <taxon>Spirosoma</taxon>
    </lineage>
</organism>
<feature type="transmembrane region" description="Helical" evidence="1">
    <location>
        <begin position="122"/>
        <end position="147"/>
    </location>
</feature>
<feature type="transmembrane region" description="Helical" evidence="1">
    <location>
        <begin position="159"/>
        <end position="178"/>
    </location>
</feature>